<dbReference type="Proteomes" id="UP000030744">
    <property type="component" value="Unassembled WGS sequence"/>
</dbReference>
<evidence type="ECO:0000313" key="3">
    <source>
        <dbReference type="Proteomes" id="UP000030744"/>
    </source>
</evidence>
<organism evidence="2 3">
    <name type="scientific">Eimeria mitis</name>
    <dbReference type="NCBI Taxonomy" id="44415"/>
    <lineage>
        <taxon>Eukaryota</taxon>
        <taxon>Sar</taxon>
        <taxon>Alveolata</taxon>
        <taxon>Apicomplexa</taxon>
        <taxon>Conoidasida</taxon>
        <taxon>Coccidia</taxon>
        <taxon>Eucoccidiorida</taxon>
        <taxon>Eimeriorina</taxon>
        <taxon>Eimeriidae</taxon>
        <taxon>Eimeria</taxon>
    </lineage>
</organism>
<dbReference type="GeneID" id="25376644"/>
<dbReference type="EMBL" id="HG685515">
    <property type="protein sequence ID" value="CDJ33677.1"/>
    <property type="molecule type" value="Genomic_DNA"/>
</dbReference>
<feature type="compositionally biased region" description="Basic and acidic residues" evidence="1">
    <location>
        <begin position="108"/>
        <end position="126"/>
    </location>
</feature>
<reference evidence="2" key="2">
    <citation type="submission" date="2013-10" db="EMBL/GenBank/DDBJ databases">
        <authorList>
            <person name="Aslett M."/>
        </authorList>
    </citation>
    <scope>NUCLEOTIDE SEQUENCE [LARGE SCALE GENOMIC DNA]</scope>
    <source>
        <strain evidence="2">Houghton</strain>
    </source>
</reference>
<evidence type="ECO:0000256" key="1">
    <source>
        <dbReference type="SAM" id="MobiDB-lite"/>
    </source>
</evidence>
<gene>
    <name evidence="2" type="ORF">EMH_0017050</name>
</gene>
<protein>
    <submittedName>
        <fullName evidence="2">Uncharacterized protein</fullName>
    </submittedName>
</protein>
<dbReference type="RefSeq" id="XP_013356240.1">
    <property type="nucleotide sequence ID" value="XM_013500786.1"/>
</dbReference>
<evidence type="ECO:0000313" key="2">
    <source>
        <dbReference type="EMBL" id="CDJ33677.1"/>
    </source>
</evidence>
<reference evidence="2" key="1">
    <citation type="submission" date="2013-10" db="EMBL/GenBank/DDBJ databases">
        <title>Genomic analysis of the causative agents of coccidiosis in chickens.</title>
        <authorList>
            <person name="Reid A.J."/>
            <person name="Blake D."/>
            <person name="Billington K."/>
            <person name="Browne H."/>
            <person name="Dunn M."/>
            <person name="Hung S."/>
            <person name="Kawahara F."/>
            <person name="Miranda-Saavedra D."/>
            <person name="Mourier T."/>
            <person name="Nagra H."/>
            <person name="Otto T.D."/>
            <person name="Rawlings N."/>
            <person name="Sanchez A."/>
            <person name="Sanders M."/>
            <person name="Subramaniam C."/>
            <person name="Tay Y."/>
            <person name="Dear P."/>
            <person name="Doerig C."/>
            <person name="Gruber A."/>
            <person name="Parkinson J."/>
            <person name="Shirley M."/>
            <person name="Wan K.L."/>
            <person name="Berriman M."/>
            <person name="Tomley F."/>
            <person name="Pain A."/>
        </authorList>
    </citation>
    <scope>NUCLEOTIDE SEQUENCE [LARGE SCALE GENOMIC DNA]</scope>
    <source>
        <strain evidence="2">Houghton</strain>
    </source>
</reference>
<accession>U6KBQ2</accession>
<keyword evidence="3" id="KW-1185">Reference proteome</keyword>
<dbReference type="OrthoDB" id="10533514at2759"/>
<dbReference type="VEuPathDB" id="ToxoDB:EMH_0017050"/>
<proteinExistence type="predicted"/>
<sequence>MFRESVRVLSDAIKRQVKRNAQLGHDVLQEKTEAYAANEQLHAENLSQQLEGFSTQLQQTEAAAEAAEKKIDEERLRHAAAKKQIAETAEKEMNKLQEEEAEAVQQQHHAEANIRRGEAKLKKEEAELNNARKQHQRAKKEEEKHKHKIKEMIEKEREREREEEEAQEAREESIQDARVSFARC</sequence>
<feature type="region of interest" description="Disordered" evidence="1">
    <location>
        <begin position="90"/>
        <end position="184"/>
    </location>
</feature>
<name>U6KBQ2_9EIME</name>
<dbReference type="AlphaFoldDB" id="U6KBQ2"/>
<feature type="compositionally biased region" description="Basic and acidic residues" evidence="1">
    <location>
        <begin position="139"/>
        <end position="160"/>
    </location>
</feature>